<dbReference type="KEGG" id="hprf:HLPR_11540"/>
<dbReference type="Pfam" id="PF10076">
    <property type="entry name" value="Phage_Mu_Gp48"/>
    <property type="match status" value="1"/>
</dbReference>
<evidence type="ECO:0008006" key="3">
    <source>
        <dbReference type="Google" id="ProtNLM"/>
    </source>
</evidence>
<dbReference type="Proteomes" id="UP001321786">
    <property type="component" value="Chromosome"/>
</dbReference>
<dbReference type="InterPro" id="IPR018755">
    <property type="entry name" value="Phage_Mu_Gp48"/>
</dbReference>
<name>A0AAU9E382_9FIRM</name>
<sequence length="206" mass="23011">MTNYKEKLINHLSKILREDEIANSLFDSISKELMNIDKKINLSFCEFFVDTAIGSGLTSFEKRLGIETNILSSVDQRRNLIKARLRGRKKISLSIINSICEVWINGEASSDISENIISINLRSFGGVSDDFENLEKTILKLIPCSLAVKILNEITVNSDKEKTFLGSIVTQGYHYTLTPNINITYSSNETIINGSVSIIGSKIEIS</sequence>
<dbReference type="AlphaFoldDB" id="A0AAU9E382"/>
<protein>
    <recommendedName>
        <fullName evidence="3">DUF2313 domain-containing protein</fullName>
    </recommendedName>
</protein>
<dbReference type="RefSeq" id="WP_338537128.1">
    <property type="nucleotide sequence ID" value="NZ_AP028654.1"/>
</dbReference>
<reference evidence="1 2" key="1">
    <citation type="submission" date="2023-08" db="EMBL/GenBank/DDBJ databases">
        <title>Helicovermis profunda gen. nov., sp. nov., a novel mesophilic, fermentative bacterium within the Bacillota from a deep-sea hydrothermal vent chimney.</title>
        <authorList>
            <person name="Miyazaki U."/>
            <person name="Mizutani D."/>
            <person name="Hashimoto Y."/>
            <person name="Tame A."/>
            <person name="Sawayama S."/>
            <person name="Miyazaki J."/>
            <person name="Takai K."/>
            <person name="Nakagawa S."/>
        </authorList>
    </citation>
    <scope>NUCLEOTIDE SEQUENCE [LARGE SCALE GENOMIC DNA]</scope>
    <source>
        <strain evidence="1 2">S502</strain>
    </source>
</reference>
<accession>A0AAU9E382</accession>
<organism evidence="1 2">
    <name type="scientific">Helicovermis profundi</name>
    <dbReference type="NCBI Taxonomy" id="3065157"/>
    <lineage>
        <taxon>Bacteria</taxon>
        <taxon>Bacillati</taxon>
        <taxon>Bacillota</taxon>
        <taxon>Clostridia</taxon>
        <taxon>Helicovermis</taxon>
    </lineage>
</organism>
<evidence type="ECO:0000313" key="2">
    <source>
        <dbReference type="Proteomes" id="UP001321786"/>
    </source>
</evidence>
<proteinExistence type="predicted"/>
<keyword evidence="2" id="KW-1185">Reference proteome</keyword>
<gene>
    <name evidence="1" type="ORF">HLPR_11540</name>
</gene>
<dbReference type="EMBL" id="AP028654">
    <property type="protein sequence ID" value="BEP28823.1"/>
    <property type="molecule type" value="Genomic_DNA"/>
</dbReference>
<evidence type="ECO:0000313" key="1">
    <source>
        <dbReference type="EMBL" id="BEP28823.1"/>
    </source>
</evidence>